<name>A0A5D5AHU5_9EURY</name>
<reference evidence="3 4" key="1">
    <citation type="submission" date="2019-08" db="EMBL/GenBank/DDBJ databases">
        <title>Archaea genome.</title>
        <authorList>
            <person name="Kajale S."/>
            <person name="Shouche Y."/>
            <person name="Deshpande N."/>
            <person name="Sharma A."/>
        </authorList>
    </citation>
    <scope>NUCLEOTIDE SEQUENCE [LARGE SCALE GENOMIC DNA]</scope>
    <source>
        <strain evidence="3 4">ESP3B_9</strain>
    </source>
</reference>
<dbReference type="EMBL" id="VTAW01000019">
    <property type="protein sequence ID" value="TYT61369.1"/>
    <property type="molecule type" value="Genomic_DNA"/>
</dbReference>
<organism evidence="3 4">
    <name type="scientific">Natrialba swarupiae</name>
    <dbReference type="NCBI Taxonomy" id="2448032"/>
    <lineage>
        <taxon>Archaea</taxon>
        <taxon>Methanobacteriati</taxon>
        <taxon>Methanobacteriota</taxon>
        <taxon>Stenosarchaea group</taxon>
        <taxon>Halobacteria</taxon>
        <taxon>Halobacteriales</taxon>
        <taxon>Natrialbaceae</taxon>
        <taxon>Natrialba</taxon>
    </lineage>
</organism>
<accession>A0A5D5AHU5</accession>
<dbReference type="PRINTS" id="PR01438">
    <property type="entry name" value="UNVRSLSTRESS"/>
</dbReference>
<evidence type="ECO:0000256" key="1">
    <source>
        <dbReference type="ARBA" id="ARBA00008791"/>
    </source>
</evidence>
<dbReference type="InterPro" id="IPR006015">
    <property type="entry name" value="Universal_stress_UspA"/>
</dbReference>
<dbReference type="Pfam" id="PF00582">
    <property type="entry name" value="Usp"/>
    <property type="match status" value="1"/>
</dbReference>
<dbReference type="PANTHER" id="PTHR46268">
    <property type="entry name" value="STRESS RESPONSE PROTEIN NHAX"/>
    <property type="match status" value="1"/>
</dbReference>
<evidence type="ECO:0000259" key="2">
    <source>
        <dbReference type="Pfam" id="PF00582"/>
    </source>
</evidence>
<dbReference type="Proteomes" id="UP000324104">
    <property type="component" value="Unassembled WGS sequence"/>
</dbReference>
<dbReference type="InterPro" id="IPR006016">
    <property type="entry name" value="UspA"/>
</dbReference>
<evidence type="ECO:0000313" key="3">
    <source>
        <dbReference type="EMBL" id="TYT61369.1"/>
    </source>
</evidence>
<evidence type="ECO:0000313" key="4">
    <source>
        <dbReference type="Proteomes" id="UP000324104"/>
    </source>
</evidence>
<dbReference type="AlphaFoldDB" id="A0A5D5AHU5"/>
<gene>
    <name evidence="3" type="ORF">FYC77_14285</name>
</gene>
<dbReference type="InterPro" id="IPR014729">
    <property type="entry name" value="Rossmann-like_a/b/a_fold"/>
</dbReference>
<keyword evidence="4" id="KW-1185">Reference proteome</keyword>
<feature type="domain" description="UspA" evidence="2">
    <location>
        <begin position="1"/>
        <end position="141"/>
    </location>
</feature>
<dbReference type="RefSeq" id="WP_149082166.1">
    <property type="nucleotide sequence ID" value="NZ_VTAW01000019.1"/>
</dbReference>
<dbReference type="SUPFAM" id="SSF52402">
    <property type="entry name" value="Adenine nucleotide alpha hydrolases-like"/>
    <property type="match status" value="1"/>
</dbReference>
<comment type="similarity">
    <text evidence="1">Belongs to the universal stress protein A family.</text>
</comment>
<proteinExistence type="inferred from homology"/>
<dbReference type="CDD" id="cd00293">
    <property type="entry name" value="USP-like"/>
    <property type="match status" value="1"/>
</dbReference>
<dbReference type="Gene3D" id="3.40.50.620">
    <property type="entry name" value="HUPs"/>
    <property type="match status" value="1"/>
</dbReference>
<protein>
    <submittedName>
        <fullName evidence="3">Universal stress protein</fullName>
    </submittedName>
</protein>
<dbReference type="PANTHER" id="PTHR46268:SF24">
    <property type="entry name" value="UNIVERSAL STRESS PROTEIN"/>
    <property type="match status" value="1"/>
</dbReference>
<sequence length="141" mass="14918">MSDRILVGYDGTPLADAALGFAFENFPDADVTAVYVIQVPEGQLGVFDGPSVDLPVSDRALEHAEDVLDGATAVAAEYDRSVDTDVVSGKPDQRLVEYADDHASDTIVVGSHGRQGVSRLLLGSVAENVVRRSPIPVVVVR</sequence>
<comment type="caution">
    <text evidence="3">The sequence shown here is derived from an EMBL/GenBank/DDBJ whole genome shotgun (WGS) entry which is preliminary data.</text>
</comment>